<dbReference type="PROSITE" id="PS51257">
    <property type="entry name" value="PROKAR_LIPOPROTEIN"/>
    <property type="match status" value="1"/>
</dbReference>
<name>A0A3N4ZKH8_9MICO</name>
<accession>A0A3N4ZKH8</accession>
<evidence type="ECO:0008006" key="6">
    <source>
        <dbReference type="Google" id="ProtNLM"/>
    </source>
</evidence>
<keyword evidence="5" id="KW-1185">Reference proteome</keyword>
<evidence type="ECO:0000256" key="2">
    <source>
        <dbReference type="SAM" id="MobiDB-lite"/>
    </source>
</evidence>
<evidence type="ECO:0000256" key="1">
    <source>
        <dbReference type="ARBA" id="ARBA00022729"/>
    </source>
</evidence>
<dbReference type="EMBL" id="RKQZ01000001">
    <property type="protein sequence ID" value="RPF21435.1"/>
    <property type="molecule type" value="Genomic_DNA"/>
</dbReference>
<comment type="caution">
    <text evidence="4">The sequence shown here is derived from an EMBL/GenBank/DDBJ whole genome shotgun (WGS) entry which is preliminary data.</text>
</comment>
<gene>
    <name evidence="4" type="ORF">EDD34_2062</name>
</gene>
<dbReference type="Gene3D" id="2.60.40.1240">
    <property type="match status" value="1"/>
</dbReference>
<feature type="signal peptide" evidence="3">
    <location>
        <begin position="1"/>
        <end position="24"/>
    </location>
</feature>
<dbReference type="RefSeq" id="WP_123814467.1">
    <property type="nucleotide sequence ID" value="NZ_RKQZ01000001.1"/>
</dbReference>
<organism evidence="4 5">
    <name type="scientific">Myceligenerans xiligouense</name>
    <dbReference type="NCBI Taxonomy" id="253184"/>
    <lineage>
        <taxon>Bacteria</taxon>
        <taxon>Bacillati</taxon>
        <taxon>Actinomycetota</taxon>
        <taxon>Actinomycetes</taxon>
        <taxon>Micrococcales</taxon>
        <taxon>Promicromonosporaceae</taxon>
        <taxon>Myceligenerans</taxon>
    </lineage>
</organism>
<dbReference type="Proteomes" id="UP000280501">
    <property type="component" value="Unassembled WGS sequence"/>
</dbReference>
<evidence type="ECO:0000313" key="5">
    <source>
        <dbReference type="Proteomes" id="UP000280501"/>
    </source>
</evidence>
<feature type="region of interest" description="Disordered" evidence="2">
    <location>
        <begin position="21"/>
        <end position="63"/>
    </location>
</feature>
<proteinExistence type="predicted"/>
<dbReference type="InterPro" id="IPR029050">
    <property type="entry name" value="Immunoprotect_excell_Ig-like"/>
</dbReference>
<dbReference type="AlphaFoldDB" id="A0A3N4ZKH8"/>
<reference evidence="4 5" key="1">
    <citation type="submission" date="2018-11" db="EMBL/GenBank/DDBJ databases">
        <title>Sequencing the genomes of 1000 actinobacteria strains.</title>
        <authorList>
            <person name="Klenk H.-P."/>
        </authorList>
    </citation>
    <scope>NUCLEOTIDE SEQUENCE [LARGE SCALE GENOMIC DNA]</scope>
    <source>
        <strain evidence="4 5">DSM 15700</strain>
    </source>
</reference>
<protein>
    <recommendedName>
        <fullName evidence="6">Lipoprotein</fullName>
    </recommendedName>
</protein>
<evidence type="ECO:0000256" key="3">
    <source>
        <dbReference type="SAM" id="SignalP"/>
    </source>
</evidence>
<keyword evidence="1 3" id="KW-0732">Signal</keyword>
<sequence length="314" mass="33206">MRTKTLAVALTAAALAAGLSACTADDPEPKSRQSTEATQETEPSAEPGLSETPKPVKGTFRSDPFVPGEAFEFGDWKLTFGETDPDATQAVVDAEVEECNCDLSPSAVSPEEGNVYIAVPITATYTGNTSEDPAYAITFDYVSADGNTYTGSDMDTLEAVGDLYTNATGEGSIYLEVAADDAEGGYWRIAESDWESTSSQVYVASTAAERDTDEELALDGTPCVYVDGVCFSRAELEALAEEESGVGDLTVEEYLAFAPEEQSAVNHDLEAAGKFAEWEIANPLTGPCAEQTAEGLPAQTLIEMGFGPEQCPNE</sequence>
<dbReference type="OrthoDB" id="4424518at2"/>
<feature type="chain" id="PRO_5017934594" description="Lipoprotein" evidence="3">
    <location>
        <begin position="25"/>
        <end position="314"/>
    </location>
</feature>
<evidence type="ECO:0000313" key="4">
    <source>
        <dbReference type="EMBL" id="RPF21435.1"/>
    </source>
</evidence>